<dbReference type="Pfam" id="PF14527">
    <property type="entry name" value="LAGLIDADG_WhiA"/>
    <property type="match status" value="1"/>
</dbReference>
<keyword evidence="2 4" id="KW-0238">DNA-binding</keyword>
<evidence type="ECO:0000256" key="3">
    <source>
        <dbReference type="ARBA" id="ARBA00023306"/>
    </source>
</evidence>
<reference evidence="7 8" key="1">
    <citation type="submission" date="2019-01" db="EMBL/GenBank/DDBJ databases">
        <authorList>
            <consortium name="Pathogen Informatics"/>
        </authorList>
    </citation>
    <scope>NUCLEOTIDE SEQUENCE [LARGE SCALE GENOMIC DNA]</scope>
    <source>
        <strain evidence="7 8">NCTC10194</strain>
    </source>
</reference>
<dbReference type="PANTHER" id="PTHR37307">
    <property type="entry name" value="CELL DIVISION PROTEIN WHIA-RELATED"/>
    <property type="match status" value="1"/>
</dbReference>
<dbReference type="Proteomes" id="UP000290815">
    <property type="component" value="Chromosome"/>
</dbReference>
<dbReference type="Gene3D" id="3.10.28.10">
    <property type="entry name" value="Homing endonucleases"/>
    <property type="match status" value="1"/>
</dbReference>
<evidence type="ECO:0000259" key="6">
    <source>
        <dbReference type="Pfam" id="PF14527"/>
    </source>
</evidence>
<evidence type="ECO:0000259" key="5">
    <source>
        <dbReference type="Pfam" id="PF02650"/>
    </source>
</evidence>
<keyword evidence="3 4" id="KW-0131">Cell cycle</keyword>
<dbReference type="EMBL" id="LR215024">
    <property type="protein sequence ID" value="VEU70231.1"/>
    <property type="molecule type" value="Genomic_DNA"/>
</dbReference>
<dbReference type="InterPro" id="IPR003802">
    <property type="entry name" value="Sporulation_regulator_WhiA"/>
</dbReference>
<evidence type="ECO:0000256" key="2">
    <source>
        <dbReference type="ARBA" id="ARBA00023125"/>
    </source>
</evidence>
<keyword evidence="8" id="KW-1185">Reference proteome</keyword>
<evidence type="ECO:0000313" key="8">
    <source>
        <dbReference type="Proteomes" id="UP000290815"/>
    </source>
</evidence>
<name>A0A449AUP6_9BACT</name>
<comment type="function">
    <text evidence="4">Involved in cell division and chromosome segregation.</text>
</comment>
<dbReference type="NCBIfam" id="TIGR00647">
    <property type="entry name" value="DNA_bind_WhiA"/>
    <property type="match status" value="1"/>
</dbReference>
<feature type="domain" description="Sporulation regulator WhiA C-terminal" evidence="5">
    <location>
        <begin position="197"/>
        <end position="282"/>
    </location>
</feature>
<accession>A0A449AUP6</accession>
<dbReference type="GO" id="GO:0003677">
    <property type="term" value="F:DNA binding"/>
    <property type="evidence" value="ECO:0007669"/>
    <property type="project" value="UniProtKB-UniRule"/>
</dbReference>
<dbReference type="Pfam" id="PF02650">
    <property type="entry name" value="HTH_WhiA"/>
    <property type="match status" value="1"/>
</dbReference>
<evidence type="ECO:0000256" key="4">
    <source>
        <dbReference type="HAMAP-Rule" id="MF_01420"/>
    </source>
</evidence>
<dbReference type="GO" id="GO:0051301">
    <property type="term" value="P:cell division"/>
    <property type="evidence" value="ECO:0007669"/>
    <property type="project" value="UniProtKB-UniRule"/>
</dbReference>
<proteinExistence type="inferred from homology"/>
<feature type="domain" description="WhiA LAGLIDADG-like" evidence="6">
    <location>
        <begin position="101"/>
        <end position="191"/>
    </location>
</feature>
<keyword evidence="1 4" id="KW-0132">Cell division</keyword>
<protein>
    <recommendedName>
        <fullName evidence="4">Probable cell division protein WhiA</fullName>
    </recommendedName>
</protein>
<dbReference type="PANTHER" id="PTHR37307:SF1">
    <property type="entry name" value="CELL DIVISION PROTEIN WHIA-RELATED"/>
    <property type="match status" value="1"/>
</dbReference>
<dbReference type="SUPFAM" id="SSF55608">
    <property type="entry name" value="Homing endonucleases"/>
    <property type="match status" value="1"/>
</dbReference>
<dbReference type="GO" id="GO:0043937">
    <property type="term" value="P:regulation of sporulation"/>
    <property type="evidence" value="ECO:0007669"/>
    <property type="project" value="InterPro"/>
</dbReference>
<organism evidence="7 8">
    <name type="scientific">Mycoplasmopsis glycophila</name>
    <dbReference type="NCBI Taxonomy" id="171285"/>
    <lineage>
        <taxon>Bacteria</taxon>
        <taxon>Bacillati</taxon>
        <taxon>Mycoplasmatota</taxon>
        <taxon>Mycoplasmoidales</taxon>
        <taxon>Metamycoplasmataceae</taxon>
        <taxon>Mycoplasmopsis</taxon>
    </lineage>
</organism>
<dbReference type="AlphaFoldDB" id="A0A449AUP6"/>
<dbReference type="HAMAP" id="MF_01420">
    <property type="entry name" value="HTH_type_WhiA"/>
    <property type="match status" value="1"/>
</dbReference>
<gene>
    <name evidence="4" type="primary">whiA</name>
    <name evidence="7" type="ORF">NCTC10194_00233</name>
</gene>
<dbReference type="InterPro" id="IPR039518">
    <property type="entry name" value="WhiA_LAGLIDADG_dom"/>
</dbReference>
<dbReference type="KEGG" id="mgly:NCTC10194_00233"/>
<evidence type="ECO:0000256" key="1">
    <source>
        <dbReference type="ARBA" id="ARBA00022618"/>
    </source>
</evidence>
<dbReference type="InterPro" id="IPR023054">
    <property type="entry name" value="Sporulation_regulator_WhiA_C"/>
</dbReference>
<comment type="similarity">
    <text evidence="4">Belongs to the WhiA family.</text>
</comment>
<dbReference type="InterPro" id="IPR027434">
    <property type="entry name" value="Homing_endonucl"/>
</dbReference>
<evidence type="ECO:0000313" key="7">
    <source>
        <dbReference type="EMBL" id="VEU70231.1"/>
    </source>
</evidence>
<dbReference type="RefSeq" id="WP_027333664.1">
    <property type="nucleotide sequence ID" value="NZ_LR215024.1"/>
</dbReference>
<sequence length="293" mass="35112">MKNKNIKSTFAWEIKKEIINNASSKPEIFAFLSGLIFANASENETRYELKIKNQYILEKIILKLSKMKIPFEKNEKWKTKIIINKKDFLVKDEIDYKDYLTFFFAGVFCGSGNISSKVSTSYHLEISSRYKEKIDKIMEKLNLYEFHFQQFYRNEKYYIYVKKQDKLLDFLSAIGAKKSWFKLQNWRIEKDKENILNRINNIDISNLQKIAKSSLKHIENINYVFENNLESEFKENELVFFRVKTENKWASFVELSNILLTENNIFITKSGLNHWLRKLEKVVEKHKNSKHFE</sequence>